<evidence type="ECO:0000256" key="3">
    <source>
        <dbReference type="SAM" id="Phobius"/>
    </source>
</evidence>
<dbReference type="InterPro" id="IPR044839">
    <property type="entry name" value="NDR1-like"/>
</dbReference>
<dbReference type="GO" id="GO:0098542">
    <property type="term" value="P:defense response to other organism"/>
    <property type="evidence" value="ECO:0007669"/>
    <property type="project" value="InterPro"/>
</dbReference>
<dbReference type="AlphaFoldDB" id="A0A6V7NHJ2"/>
<gene>
    <name evidence="4" type="ORF">CB5_LOCUS1159</name>
</gene>
<proteinExistence type="predicted"/>
<dbReference type="GO" id="GO:0009506">
    <property type="term" value="C:plasmodesma"/>
    <property type="evidence" value="ECO:0007669"/>
    <property type="project" value="TreeGrafter"/>
</dbReference>
<keyword evidence="3" id="KW-1133">Transmembrane helix</keyword>
<dbReference type="EMBL" id="LR862138">
    <property type="protein sequence ID" value="CAD1817948.1"/>
    <property type="molecule type" value="Genomic_DNA"/>
</dbReference>
<dbReference type="PANTHER" id="PTHR31415">
    <property type="entry name" value="OS05G0367900 PROTEIN"/>
    <property type="match status" value="1"/>
</dbReference>
<dbReference type="PANTHER" id="PTHR31415:SF4">
    <property type="entry name" value="NDR1_HIN1-LIKE PROTEIN 3"/>
    <property type="match status" value="1"/>
</dbReference>
<keyword evidence="3" id="KW-0812">Transmembrane</keyword>
<keyword evidence="2 3" id="KW-0472">Membrane</keyword>
<feature type="transmembrane region" description="Helical" evidence="3">
    <location>
        <begin position="7"/>
        <end position="27"/>
    </location>
</feature>
<dbReference type="GO" id="GO:0005886">
    <property type="term" value="C:plasma membrane"/>
    <property type="evidence" value="ECO:0007669"/>
    <property type="project" value="TreeGrafter"/>
</dbReference>
<evidence type="ECO:0000313" key="4">
    <source>
        <dbReference type="EMBL" id="CAD1817948.1"/>
    </source>
</evidence>
<reference evidence="4" key="1">
    <citation type="submission" date="2020-07" db="EMBL/GenBank/DDBJ databases">
        <authorList>
            <person name="Lin J."/>
        </authorList>
    </citation>
    <scope>NUCLEOTIDE SEQUENCE</scope>
</reference>
<comment type="subcellular location">
    <subcellularLocation>
        <location evidence="1">Membrane</location>
    </subcellularLocation>
</comment>
<sequence length="358" mass="39342">MRDYTCCCITATCTIVVGLIIVLPIVLTITLNVRPSIEDATLTRFALVPKPTSISYNLSTVIRLHNPDYYYGIYFDSLEANFLFEVTFAHLDLVGRSLSSPTVPTGNCCSWFSRPLWSPFSGTGTSSVERAIVLSVGLAQARANCLYLILGGKLWPFGGSVSVPQSSVANSGRDSLLAETERAHCFCICFVLASLLIFWPIVILLSRDNGRDDHDLGFSIANASITRFAVFAAPNATAAAFSYDIRAAVKLNNGYHRRITYDLLAANYYFNGMQFAGRTIAPFRQDLLETAVLRVDVVGSAAERGSLALVDEFERGSRTGPSTWSCGSTVFTMFLRRVQTWWRCDARSPCGWGPPSTR</sequence>
<accession>A0A6V7NHJ2</accession>
<protein>
    <recommendedName>
        <fullName evidence="5">Late embryogenesis abundant protein LEA-2 subgroup domain-containing protein</fullName>
    </recommendedName>
</protein>
<evidence type="ECO:0008006" key="5">
    <source>
        <dbReference type="Google" id="ProtNLM"/>
    </source>
</evidence>
<feature type="transmembrane region" description="Helical" evidence="3">
    <location>
        <begin position="183"/>
        <end position="205"/>
    </location>
</feature>
<organism evidence="4">
    <name type="scientific">Ananas comosus var. bracteatus</name>
    <name type="common">red pineapple</name>
    <dbReference type="NCBI Taxonomy" id="296719"/>
    <lineage>
        <taxon>Eukaryota</taxon>
        <taxon>Viridiplantae</taxon>
        <taxon>Streptophyta</taxon>
        <taxon>Embryophyta</taxon>
        <taxon>Tracheophyta</taxon>
        <taxon>Spermatophyta</taxon>
        <taxon>Magnoliopsida</taxon>
        <taxon>Liliopsida</taxon>
        <taxon>Poales</taxon>
        <taxon>Bromeliaceae</taxon>
        <taxon>Bromelioideae</taxon>
        <taxon>Ananas</taxon>
    </lineage>
</organism>
<name>A0A6V7NHJ2_ANACO</name>
<evidence type="ECO:0000256" key="2">
    <source>
        <dbReference type="ARBA" id="ARBA00023136"/>
    </source>
</evidence>
<evidence type="ECO:0000256" key="1">
    <source>
        <dbReference type="ARBA" id="ARBA00004370"/>
    </source>
</evidence>